<reference evidence="11 12" key="1">
    <citation type="journal article" date="2014" name="Genome Announc.">
        <title>Genome Sequence and Methylome of Soil Bacterium Gemmatirosa kalamazoonensis KBS708T, a Member of the Rarely Cultivated Gemmatimonadetes Phylum.</title>
        <authorList>
            <person name="Debruyn J.M."/>
            <person name="Radosevich M."/>
            <person name="Wommack K.E."/>
            <person name="Polson S.W."/>
            <person name="Hauser L.J."/>
            <person name="Fawaz M.N."/>
            <person name="Korlach J."/>
            <person name="Tsai Y.C."/>
        </authorList>
    </citation>
    <scope>NUCLEOTIDE SEQUENCE [LARGE SCALE GENOMIC DNA]</scope>
    <source>
        <strain evidence="11 12">KBS708</strain>
    </source>
</reference>
<protein>
    <recommendedName>
        <fullName evidence="6 9">1-acyl-sn-glycerol-3-phosphate acyltransferase</fullName>
        <ecNumber evidence="5 9">2.3.1.51</ecNumber>
    </recommendedName>
</protein>
<keyword evidence="9" id="KW-0444">Lipid biosynthesis</keyword>
<evidence type="ECO:0000256" key="1">
    <source>
        <dbReference type="ARBA" id="ARBA00001141"/>
    </source>
</evidence>
<evidence type="ECO:0000256" key="3">
    <source>
        <dbReference type="ARBA" id="ARBA00005189"/>
    </source>
</evidence>
<dbReference type="EC" id="2.3.1.51" evidence="5 9"/>
<evidence type="ECO:0000259" key="10">
    <source>
        <dbReference type="SMART" id="SM00563"/>
    </source>
</evidence>
<comment type="catalytic activity">
    <reaction evidence="1 9">
        <text>a 1-acyl-sn-glycero-3-phosphate + an acyl-CoA = a 1,2-diacyl-sn-glycero-3-phosphate + CoA</text>
        <dbReference type="Rhea" id="RHEA:19709"/>
        <dbReference type="ChEBI" id="CHEBI:57287"/>
        <dbReference type="ChEBI" id="CHEBI:57970"/>
        <dbReference type="ChEBI" id="CHEBI:58342"/>
        <dbReference type="ChEBI" id="CHEBI:58608"/>
        <dbReference type="EC" id="2.3.1.51"/>
    </reaction>
</comment>
<dbReference type="RefSeq" id="WP_104022658.1">
    <property type="nucleotide sequence ID" value="NZ_CP007128.1"/>
</dbReference>
<evidence type="ECO:0000256" key="6">
    <source>
        <dbReference type="ARBA" id="ARBA00016139"/>
    </source>
</evidence>
<dbReference type="PATRIC" id="fig|861299.3.peg.3063"/>
<comment type="similarity">
    <text evidence="4 9">Belongs to the 1-acyl-sn-glycerol-3-phosphate acyltransferase family.</text>
</comment>
<sequence length="257" mass="27706">MRTLIAGLTFIFLTFVCGTLVIIAKLLGVREGPGSVFDRAPRWWAAGILKASGVRVVLHGGEQLVPGEPHIFVSNHVSWYDVLALVLVLPQYSFVAKAELFKVPLFGSAARAVGTIPIERENRKAAFQSYEEAAVRIRAGRNVVVYPEGTRGTSYALRPFKKGPFVLAIAAGVPIIPTIIHGTIEANPRGTLRVTPGVVDVHLLEPVSTAGLSYDERDALSRAVYERMAEGFRRIYGLESPPYPTTTTAAAPAAAAD</sequence>
<comment type="pathway">
    <text evidence="3">Lipid metabolism.</text>
</comment>
<keyword evidence="9" id="KW-1208">Phospholipid metabolism</keyword>
<dbReference type="Proteomes" id="UP000019151">
    <property type="component" value="Chromosome"/>
</dbReference>
<dbReference type="PANTHER" id="PTHR10434">
    <property type="entry name" value="1-ACYL-SN-GLYCEROL-3-PHOSPHATE ACYLTRANSFERASE"/>
    <property type="match status" value="1"/>
</dbReference>
<dbReference type="InterPro" id="IPR004552">
    <property type="entry name" value="AGP_acyltrans"/>
</dbReference>
<name>W0RJD8_9BACT</name>
<keyword evidence="8 9" id="KW-0012">Acyltransferase</keyword>
<dbReference type="FunCoup" id="W0RJD8">
    <property type="interactions" value="269"/>
</dbReference>
<dbReference type="HOGENOM" id="CLU_027938_6_3_0"/>
<dbReference type="GO" id="GO:0016020">
    <property type="term" value="C:membrane"/>
    <property type="evidence" value="ECO:0007669"/>
    <property type="project" value="InterPro"/>
</dbReference>
<keyword evidence="9" id="KW-0443">Lipid metabolism</keyword>
<evidence type="ECO:0000313" key="12">
    <source>
        <dbReference type="Proteomes" id="UP000019151"/>
    </source>
</evidence>
<dbReference type="KEGG" id="gba:J421_3010"/>
<keyword evidence="7 9" id="KW-0808">Transferase</keyword>
<comment type="domain">
    <text evidence="9">The HXXXXD motif is essential for acyltransferase activity and may constitute the binding site for the phosphate moiety of the glycerol-3-phosphate.</text>
</comment>
<keyword evidence="12" id="KW-1185">Reference proteome</keyword>
<organism evidence="11 12">
    <name type="scientific">Gemmatirosa kalamazoonensis</name>
    <dbReference type="NCBI Taxonomy" id="861299"/>
    <lineage>
        <taxon>Bacteria</taxon>
        <taxon>Pseudomonadati</taxon>
        <taxon>Gemmatimonadota</taxon>
        <taxon>Gemmatimonadia</taxon>
        <taxon>Gemmatimonadales</taxon>
        <taxon>Gemmatimonadaceae</taxon>
        <taxon>Gemmatirosa</taxon>
    </lineage>
</organism>
<dbReference type="GO" id="GO:0006654">
    <property type="term" value="P:phosphatidic acid biosynthetic process"/>
    <property type="evidence" value="ECO:0007669"/>
    <property type="project" value="TreeGrafter"/>
</dbReference>
<dbReference type="GO" id="GO:0003841">
    <property type="term" value="F:1-acylglycerol-3-phosphate O-acyltransferase activity"/>
    <property type="evidence" value="ECO:0007669"/>
    <property type="project" value="UniProtKB-UniRule"/>
</dbReference>
<evidence type="ECO:0000256" key="8">
    <source>
        <dbReference type="ARBA" id="ARBA00023315"/>
    </source>
</evidence>
<evidence type="ECO:0000256" key="7">
    <source>
        <dbReference type="ARBA" id="ARBA00022679"/>
    </source>
</evidence>
<dbReference type="AlphaFoldDB" id="W0RJD8"/>
<dbReference type="STRING" id="861299.J421_3010"/>
<dbReference type="eggNOG" id="COG0204">
    <property type="taxonomic scope" value="Bacteria"/>
</dbReference>
<dbReference type="PANTHER" id="PTHR10434:SF11">
    <property type="entry name" value="1-ACYL-SN-GLYCEROL-3-PHOSPHATE ACYLTRANSFERASE"/>
    <property type="match status" value="1"/>
</dbReference>
<evidence type="ECO:0000256" key="9">
    <source>
        <dbReference type="RuleBase" id="RU361267"/>
    </source>
</evidence>
<comment type="pathway">
    <text evidence="2">Phospholipid metabolism; CDP-diacylglycerol biosynthesis; CDP-diacylglycerol from sn-glycerol 3-phosphate: step 2/3.</text>
</comment>
<dbReference type="OrthoDB" id="9809618at2"/>
<evidence type="ECO:0000313" key="11">
    <source>
        <dbReference type="EMBL" id="AHG90547.1"/>
    </source>
</evidence>
<dbReference type="NCBIfam" id="TIGR00530">
    <property type="entry name" value="AGP_acyltrn"/>
    <property type="match status" value="1"/>
</dbReference>
<evidence type="ECO:0000256" key="4">
    <source>
        <dbReference type="ARBA" id="ARBA00008655"/>
    </source>
</evidence>
<dbReference type="EMBL" id="CP007128">
    <property type="protein sequence ID" value="AHG90547.1"/>
    <property type="molecule type" value="Genomic_DNA"/>
</dbReference>
<dbReference type="SMART" id="SM00563">
    <property type="entry name" value="PlsC"/>
    <property type="match status" value="1"/>
</dbReference>
<gene>
    <name evidence="11" type="ORF">J421_3010</name>
</gene>
<feature type="domain" description="Phospholipid/glycerol acyltransferase" evidence="10">
    <location>
        <begin position="70"/>
        <end position="183"/>
    </location>
</feature>
<dbReference type="Pfam" id="PF01553">
    <property type="entry name" value="Acyltransferase"/>
    <property type="match status" value="1"/>
</dbReference>
<evidence type="ECO:0000256" key="2">
    <source>
        <dbReference type="ARBA" id="ARBA00004728"/>
    </source>
</evidence>
<proteinExistence type="inferred from homology"/>
<dbReference type="InParanoid" id="W0RJD8"/>
<accession>W0RJD8</accession>
<dbReference type="CDD" id="cd07989">
    <property type="entry name" value="LPLAT_AGPAT-like"/>
    <property type="match status" value="1"/>
</dbReference>
<dbReference type="SUPFAM" id="SSF69593">
    <property type="entry name" value="Glycerol-3-phosphate (1)-acyltransferase"/>
    <property type="match status" value="1"/>
</dbReference>
<keyword evidence="9" id="KW-0594">Phospholipid biosynthesis</keyword>
<dbReference type="InterPro" id="IPR002123">
    <property type="entry name" value="Plipid/glycerol_acylTrfase"/>
</dbReference>
<evidence type="ECO:0000256" key="5">
    <source>
        <dbReference type="ARBA" id="ARBA00013211"/>
    </source>
</evidence>